<dbReference type="InterPro" id="IPR000182">
    <property type="entry name" value="GNAT_dom"/>
</dbReference>
<evidence type="ECO:0000313" key="6">
    <source>
        <dbReference type="Proteomes" id="UP000664277"/>
    </source>
</evidence>
<gene>
    <name evidence="5" type="ORF">J0M35_19480</name>
</gene>
<reference evidence="5" key="1">
    <citation type="submission" date="2021-02" db="EMBL/GenBank/DDBJ databases">
        <title>Genome-Resolved Metagenomics of a Microbial Community Performing Photosynthetic Biological Nutrient Removal.</title>
        <authorList>
            <person name="Mcdaniel E.A."/>
        </authorList>
    </citation>
    <scope>NUCLEOTIDE SEQUENCE</scope>
    <source>
        <strain evidence="5">UWPOB_OBS1</strain>
    </source>
</reference>
<evidence type="ECO:0000313" key="5">
    <source>
        <dbReference type="EMBL" id="MBN8662559.1"/>
    </source>
</evidence>
<proteinExistence type="inferred from homology"/>
<dbReference type="Gene3D" id="3.40.630.30">
    <property type="match status" value="1"/>
</dbReference>
<evidence type="ECO:0000256" key="1">
    <source>
        <dbReference type="ARBA" id="ARBA00022679"/>
    </source>
</evidence>
<feature type="domain" description="N-acetyltransferase" evidence="4">
    <location>
        <begin position="22"/>
        <end position="185"/>
    </location>
</feature>
<dbReference type="PANTHER" id="PTHR43792">
    <property type="entry name" value="GNAT FAMILY, PUTATIVE (AFU_ORTHOLOGUE AFUA_3G00765)-RELATED-RELATED"/>
    <property type="match status" value="1"/>
</dbReference>
<dbReference type="GO" id="GO:0005737">
    <property type="term" value="C:cytoplasm"/>
    <property type="evidence" value="ECO:0007669"/>
    <property type="project" value="TreeGrafter"/>
</dbReference>
<sequence>MQDLSAQAKLVKPQPKLNTGRCILRLPEPGEAKAVVEYYSRNRDHLSGSGPAWPDDFLTEAYWVKRLSENLEEFEHDKSVHFFIYERNSDSGMVIGSASLTNIIKGAFHAGILGYGIDKEREGRSMMKEALQSVITYGFSALNLHRIMANYQPANERSGWLLRSLGFTVEGYARDYLLINGKFKDHVLTSIVNPNWTAR</sequence>
<dbReference type="InterPro" id="IPR016181">
    <property type="entry name" value="Acyl_CoA_acyltransferase"/>
</dbReference>
<dbReference type="AlphaFoldDB" id="A0A8J7TN94"/>
<comment type="caution">
    <text evidence="5">The sequence shown here is derived from an EMBL/GenBank/DDBJ whole genome shotgun (WGS) entry which is preliminary data.</text>
</comment>
<evidence type="ECO:0000259" key="4">
    <source>
        <dbReference type="PROSITE" id="PS51186"/>
    </source>
</evidence>
<dbReference type="EMBL" id="JAFLCK010000043">
    <property type="protein sequence ID" value="MBN8662559.1"/>
    <property type="molecule type" value="Genomic_DNA"/>
</dbReference>
<comment type="similarity">
    <text evidence="3">Belongs to the acetyltransferase family. RimJ subfamily.</text>
</comment>
<dbReference type="Pfam" id="PF13302">
    <property type="entry name" value="Acetyltransf_3"/>
    <property type="match status" value="1"/>
</dbReference>
<dbReference type="PANTHER" id="PTHR43792:SF8">
    <property type="entry name" value="[RIBOSOMAL PROTEIN US5]-ALANINE N-ACETYLTRANSFERASE"/>
    <property type="match status" value="1"/>
</dbReference>
<keyword evidence="1" id="KW-0808">Transferase</keyword>
<name>A0A8J7TN94_9BACT</name>
<dbReference type="InterPro" id="IPR051531">
    <property type="entry name" value="N-acetyltransferase"/>
</dbReference>
<keyword evidence="2" id="KW-0012">Acyltransferase</keyword>
<organism evidence="5 6">
    <name type="scientific">Candidatus Obscuribacter phosphatis</name>
    <dbReference type="NCBI Taxonomy" id="1906157"/>
    <lineage>
        <taxon>Bacteria</taxon>
        <taxon>Bacillati</taxon>
        <taxon>Candidatus Melainabacteria</taxon>
        <taxon>Candidatus Obscuribacterales</taxon>
        <taxon>Candidatus Obscuribacteraceae</taxon>
        <taxon>Candidatus Obscuribacter</taxon>
    </lineage>
</organism>
<evidence type="ECO:0000256" key="2">
    <source>
        <dbReference type="ARBA" id="ARBA00023315"/>
    </source>
</evidence>
<dbReference type="GO" id="GO:0008999">
    <property type="term" value="F:protein-N-terminal-alanine acetyltransferase activity"/>
    <property type="evidence" value="ECO:0007669"/>
    <property type="project" value="TreeGrafter"/>
</dbReference>
<dbReference type="Proteomes" id="UP000664277">
    <property type="component" value="Unassembled WGS sequence"/>
</dbReference>
<accession>A0A8J7TN94</accession>
<protein>
    <submittedName>
        <fullName evidence="5">GNAT family N-acetyltransferase</fullName>
    </submittedName>
</protein>
<dbReference type="PROSITE" id="PS51186">
    <property type="entry name" value="GNAT"/>
    <property type="match status" value="1"/>
</dbReference>
<evidence type="ECO:0000256" key="3">
    <source>
        <dbReference type="ARBA" id="ARBA00038502"/>
    </source>
</evidence>
<dbReference type="SUPFAM" id="SSF55729">
    <property type="entry name" value="Acyl-CoA N-acyltransferases (Nat)"/>
    <property type="match status" value="1"/>
</dbReference>